<feature type="transmembrane region" description="Helical" evidence="1">
    <location>
        <begin position="235"/>
        <end position="254"/>
    </location>
</feature>
<dbReference type="Proteomes" id="UP000002573">
    <property type="component" value="Chromosome"/>
</dbReference>
<dbReference type="EMBL" id="CP002051">
    <property type="protein sequence ID" value="ADI31363.1"/>
    <property type="molecule type" value="Genomic_DNA"/>
</dbReference>
<feature type="transmembrane region" description="Helical" evidence="1">
    <location>
        <begin position="160"/>
        <end position="185"/>
    </location>
</feature>
<feature type="transmembrane region" description="Helical" evidence="1">
    <location>
        <begin position="345"/>
        <end position="363"/>
    </location>
</feature>
<evidence type="ECO:0000256" key="1">
    <source>
        <dbReference type="SAM" id="Phobius"/>
    </source>
</evidence>
<dbReference type="eggNOG" id="arCOG07477">
    <property type="taxonomic scope" value="Archaea"/>
</dbReference>
<feature type="transmembrane region" description="Helical" evidence="1">
    <location>
        <begin position="80"/>
        <end position="100"/>
    </location>
</feature>
<organism evidence="2 3">
    <name type="scientific">Staphylothermus hellenicus (strain DSM 12710 / JCM 10830 / BK20S6-10-b1 / P8)</name>
    <dbReference type="NCBI Taxonomy" id="591019"/>
    <lineage>
        <taxon>Archaea</taxon>
        <taxon>Thermoproteota</taxon>
        <taxon>Thermoprotei</taxon>
        <taxon>Desulfurococcales</taxon>
        <taxon>Desulfurococcaceae</taxon>
        <taxon>Staphylothermus</taxon>
    </lineage>
</organism>
<dbReference type="HOGENOM" id="CLU_625033_0_0_2"/>
<reference evidence="3" key="1">
    <citation type="submission" date="2010-05" db="EMBL/GenBank/DDBJ databases">
        <title>Complete sequence of Staphylothermus hellenicus DSM 12710.</title>
        <authorList>
            <consortium name="US DOE Joint Genome Institute"/>
            <person name="Lucas S."/>
            <person name="Copeland A."/>
            <person name="Lapidus A."/>
            <person name="Cheng J.-F."/>
            <person name="Bruce D."/>
            <person name="Goodwin L."/>
            <person name="Pitluck S."/>
            <person name="Davenport K."/>
            <person name="Detter J.C."/>
            <person name="Han C."/>
            <person name="Tapia R."/>
            <person name="Larimer F."/>
            <person name="Land M."/>
            <person name="Hauser L."/>
            <person name="Kyrpides N."/>
            <person name="Mikhailova N."/>
            <person name="Anderson I.J."/>
            <person name="Woyke T."/>
        </authorList>
    </citation>
    <scope>NUCLEOTIDE SEQUENCE [LARGE SCALE GENOMIC DNA]</scope>
    <source>
        <strain evidence="3">DSM 12710 / JCM 10830 / BK20S6-10-b1 / P8</strain>
    </source>
</reference>
<feature type="transmembrane region" description="Helical" evidence="1">
    <location>
        <begin position="423"/>
        <end position="442"/>
    </location>
</feature>
<keyword evidence="1" id="KW-1133">Transmembrane helix</keyword>
<accession>D7DB16</accession>
<feature type="transmembrane region" description="Helical" evidence="1">
    <location>
        <begin position="274"/>
        <end position="292"/>
    </location>
</feature>
<name>D7DB16_STAHD</name>
<protein>
    <recommendedName>
        <fullName evidence="4">Glycosyltransferase RgtA/B/C/D-like domain-containing protein</fullName>
    </recommendedName>
</protein>
<feature type="transmembrane region" description="Helical" evidence="1">
    <location>
        <begin position="120"/>
        <end position="139"/>
    </location>
</feature>
<evidence type="ECO:0000313" key="2">
    <source>
        <dbReference type="EMBL" id="ADI31363.1"/>
    </source>
</evidence>
<gene>
    <name evidence="2" type="ordered locus">Shell_0222</name>
</gene>
<dbReference type="AlphaFoldDB" id="D7DB16"/>
<evidence type="ECO:0000313" key="3">
    <source>
        <dbReference type="Proteomes" id="UP000002573"/>
    </source>
</evidence>
<evidence type="ECO:0008006" key="4">
    <source>
        <dbReference type="Google" id="ProtNLM"/>
    </source>
</evidence>
<feature type="transmembrane region" description="Helical" evidence="1">
    <location>
        <begin position="375"/>
        <end position="395"/>
    </location>
</feature>
<feature type="transmembrane region" description="Helical" evidence="1">
    <location>
        <begin position="304"/>
        <end position="325"/>
    </location>
</feature>
<sequence>MVYLVNLDKRDIITVLIIVVLMLIPRLIVAPYTSGSDIPQFAGFADTFLRHGLCFYKFADTKHSSTENWPYSWPYVYGPGLVLFLAPLRLLASSPIIHYWDQQVYYVYVSMDWIIASKSLFILFDVLSTIMIYVIIRGLGYKWKSSAILASLYAFNPMTIYISSIYGMFDQIPLFFFLVGIYLLYVRSGDKSWRKILGAFSSGLSIGFKHTFLFSAALIFYDLIMRRDKRFRKTLFVSSLVIGALVLFIPFELACFSSIEMFINNALSSSEPGYTYPVCYSFNGLSSLATYINEHTGKNMMFLIEYWWLPAITLLAMILIAYLGYRDPIVYSSLAYIVFTTTYWRVNHQYLVPAIAFSIILFAKLRGYTRCRFLAILYIFLIGLWPIMFPTSWWAHVHIREPNMDIWNLLDRFSLMVFDEESYLLYSLVLTITGYIFVFEVVSAGLSRIHYRVVAEKIIGTTKKLLRIFPRISK</sequence>
<feature type="transmembrane region" description="Helical" evidence="1">
    <location>
        <begin position="197"/>
        <end position="223"/>
    </location>
</feature>
<keyword evidence="3" id="KW-1185">Reference proteome</keyword>
<keyword evidence="1" id="KW-0472">Membrane</keyword>
<feature type="transmembrane region" description="Helical" evidence="1">
    <location>
        <begin position="12"/>
        <end position="32"/>
    </location>
</feature>
<keyword evidence="1" id="KW-0812">Transmembrane</keyword>
<dbReference type="KEGG" id="shc:Shell_0222"/>
<reference evidence="2 3" key="2">
    <citation type="journal article" date="2011" name="Stand. Genomic Sci.">
        <title>Complete genome sequence of Staphylothermus hellenicus P8.</title>
        <authorList>
            <person name="Anderson I."/>
            <person name="Wirth R."/>
            <person name="Lucas S."/>
            <person name="Copeland A."/>
            <person name="Lapidus A."/>
            <person name="Cheng J.F."/>
            <person name="Goodwin L."/>
            <person name="Pitluck S."/>
            <person name="Davenport K."/>
            <person name="Detter J.C."/>
            <person name="Han C."/>
            <person name="Tapia R."/>
            <person name="Land M."/>
            <person name="Hauser L."/>
            <person name="Pati A."/>
            <person name="Mikhailova N."/>
            <person name="Woyke T."/>
            <person name="Klenk H.P."/>
            <person name="Kyrpides N."/>
            <person name="Ivanova N."/>
        </authorList>
    </citation>
    <scope>NUCLEOTIDE SEQUENCE [LARGE SCALE GENOMIC DNA]</scope>
    <source>
        <strain evidence="3">DSM 12710 / JCM 10830 / BK20S6-10-b1 / P8</strain>
    </source>
</reference>
<proteinExistence type="predicted"/>